<dbReference type="Proteomes" id="UP000054007">
    <property type="component" value="Unassembled WGS sequence"/>
</dbReference>
<dbReference type="EMBL" id="KN880517">
    <property type="protein sequence ID" value="KIY67775.1"/>
    <property type="molecule type" value="Genomic_DNA"/>
</dbReference>
<proteinExistence type="predicted"/>
<dbReference type="InterPro" id="IPR005804">
    <property type="entry name" value="FA_desaturase_dom"/>
</dbReference>
<feature type="transmembrane region" description="Helical" evidence="1">
    <location>
        <begin position="76"/>
        <end position="94"/>
    </location>
</feature>
<feature type="transmembrane region" description="Helical" evidence="1">
    <location>
        <begin position="208"/>
        <end position="226"/>
    </location>
</feature>
<feature type="transmembrane region" description="Helical" evidence="1">
    <location>
        <begin position="255"/>
        <end position="276"/>
    </location>
</feature>
<keyword evidence="1" id="KW-0472">Membrane</keyword>
<dbReference type="STRING" id="1314674.A0A0D7BC15"/>
<sequence>MSLDEKSNWLTFTDSPEYVARQSTPFKAPDITIAELHAAVPAHLWKKSTFWGLFYSIKALVQAYAVYRGAKLIPLAARYVGAPGVAFLWGVYWWSQGLVLCGWWCLAHEAGHGTLTNYSWLNNLIGYILHTGILAPYTAWRESHRKHHKATMSVEREENYVPRTRSEYNLHTQSDDQVEDGEQPGYLAPGRKEGTIDAHELFSDAPLYNLYGIAIMLFFGWQIYLVQNTMGNPMYPPGTNHFQPSSPIFKPRHRAGIVASNIGMLCVLGLLALWTYNSGFMTVFKLYTIPYFLANYHIVLLTYLHHSDPTLPHYRKAQWTFVRGALSTCDRPLYGWIGRWILHNVSHDHVAHHLFSSIPFWNQPQVTACIKKALNDRGEISAYNYDSTNTCRAMFRTFTQCCFIEDEGDIVFYKDRDGVAGRNLAAKQ</sequence>
<reference evidence="3 4" key="1">
    <citation type="journal article" date="2015" name="Fungal Genet. Biol.">
        <title>Evolution of novel wood decay mechanisms in Agaricales revealed by the genome sequences of Fistulina hepatica and Cylindrobasidium torrendii.</title>
        <authorList>
            <person name="Floudas D."/>
            <person name="Held B.W."/>
            <person name="Riley R."/>
            <person name="Nagy L.G."/>
            <person name="Koehler G."/>
            <person name="Ransdell A.S."/>
            <person name="Younus H."/>
            <person name="Chow J."/>
            <person name="Chiniquy J."/>
            <person name="Lipzen A."/>
            <person name="Tritt A."/>
            <person name="Sun H."/>
            <person name="Haridas S."/>
            <person name="LaButti K."/>
            <person name="Ohm R.A."/>
            <person name="Kues U."/>
            <person name="Blanchette R.A."/>
            <person name="Grigoriev I.V."/>
            <person name="Minto R.E."/>
            <person name="Hibbett D.S."/>
        </authorList>
    </citation>
    <scope>NUCLEOTIDE SEQUENCE [LARGE SCALE GENOMIC DNA]</scope>
    <source>
        <strain evidence="3 4">FP15055 ss-10</strain>
    </source>
</reference>
<name>A0A0D7BC15_9AGAR</name>
<evidence type="ECO:0000256" key="1">
    <source>
        <dbReference type="SAM" id="Phobius"/>
    </source>
</evidence>
<organism evidence="3 4">
    <name type="scientific">Cylindrobasidium torrendii FP15055 ss-10</name>
    <dbReference type="NCBI Taxonomy" id="1314674"/>
    <lineage>
        <taxon>Eukaryota</taxon>
        <taxon>Fungi</taxon>
        <taxon>Dikarya</taxon>
        <taxon>Basidiomycota</taxon>
        <taxon>Agaricomycotina</taxon>
        <taxon>Agaricomycetes</taxon>
        <taxon>Agaricomycetidae</taxon>
        <taxon>Agaricales</taxon>
        <taxon>Marasmiineae</taxon>
        <taxon>Physalacriaceae</taxon>
        <taxon>Cylindrobasidium</taxon>
    </lineage>
</organism>
<protein>
    <submittedName>
        <fullName evidence="3">Fatty acid conjugase</fullName>
    </submittedName>
</protein>
<evidence type="ECO:0000313" key="4">
    <source>
        <dbReference type="Proteomes" id="UP000054007"/>
    </source>
</evidence>
<keyword evidence="1" id="KW-1133">Transmembrane helix</keyword>
<dbReference type="OrthoDB" id="1461976at2759"/>
<feature type="domain" description="Fatty acid desaturase" evidence="2">
    <location>
        <begin position="89"/>
        <end position="375"/>
    </location>
</feature>
<keyword evidence="1" id="KW-0812">Transmembrane</keyword>
<accession>A0A0D7BC15</accession>
<dbReference type="GO" id="GO:0016491">
    <property type="term" value="F:oxidoreductase activity"/>
    <property type="evidence" value="ECO:0007669"/>
    <property type="project" value="InterPro"/>
</dbReference>
<dbReference type="PANTHER" id="PTHR32100">
    <property type="entry name" value="OMEGA-6 FATTY ACID DESATURASE, CHLOROPLASTIC"/>
    <property type="match status" value="1"/>
</dbReference>
<gene>
    <name evidence="3" type="ORF">CYLTODRAFT_375420</name>
</gene>
<evidence type="ECO:0000313" key="3">
    <source>
        <dbReference type="EMBL" id="KIY67775.1"/>
    </source>
</evidence>
<feature type="transmembrane region" description="Helical" evidence="1">
    <location>
        <begin position="288"/>
        <end position="306"/>
    </location>
</feature>
<evidence type="ECO:0000259" key="2">
    <source>
        <dbReference type="Pfam" id="PF00487"/>
    </source>
</evidence>
<dbReference type="Pfam" id="PF00487">
    <property type="entry name" value="FA_desaturase"/>
    <property type="match status" value="1"/>
</dbReference>
<dbReference type="AlphaFoldDB" id="A0A0D7BC15"/>
<dbReference type="GO" id="GO:0006629">
    <property type="term" value="P:lipid metabolic process"/>
    <property type="evidence" value="ECO:0007669"/>
    <property type="project" value="InterPro"/>
</dbReference>
<dbReference type="InterPro" id="IPR012171">
    <property type="entry name" value="Fatty_acid_desaturase"/>
</dbReference>
<keyword evidence="4" id="KW-1185">Reference proteome</keyword>